<accession>A0A853B2S3</accession>
<gene>
    <name evidence="3" type="ORF">HNR02_002427</name>
</gene>
<evidence type="ECO:0000313" key="3">
    <source>
        <dbReference type="EMBL" id="NYI89104.1"/>
    </source>
</evidence>
<evidence type="ECO:0000256" key="1">
    <source>
        <dbReference type="SAM" id="MobiDB-lite"/>
    </source>
</evidence>
<comment type="caution">
    <text evidence="3">The sequence shown here is derived from an EMBL/GenBank/DDBJ whole genome shotgun (WGS) entry which is preliminary data.</text>
</comment>
<dbReference type="SUPFAM" id="SSF88713">
    <property type="entry name" value="Glycoside hydrolase/deacetylase"/>
    <property type="match status" value="1"/>
</dbReference>
<sequence>MTDRSGYPRDLRGYGATPPNPHWPGGAKVAVSFVVNVEEGGENNVLHGDAASEAFLTEEPTTALTGQRNVNVESQYEYGTRAGFWRLHRLFTGRGLPVTVFGIAESLRRNPDIVAAATGSGWEIASHSLRWINYAELGEDVERDHIRRAVEIHTEVCGERPLGWYTGRNSVDTRRLVVEHGGFLYDSDSFSDDLPYWVDVDGTAQLVLPYTLDNNDGRFVNGYGFGADSFATYLGRALDLLLDEGAEQPKMMSVGLHLRLSGRPGRAADLRRFLDVVAAHPDVWVARRADIARHWREVHPAVEVLPGSVDPLAR</sequence>
<dbReference type="Proteomes" id="UP000549616">
    <property type="component" value="Unassembled WGS sequence"/>
</dbReference>
<reference evidence="3 4" key="1">
    <citation type="submission" date="2020-07" db="EMBL/GenBank/DDBJ databases">
        <title>Sequencing the genomes of 1000 actinobacteria strains.</title>
        <authorList>
            <person name="Klenk H.-P."/>
        </authorList>
    </citation>
    <scope>NUCLEOTIDE SEQUENCE [LARGE SCALE GENOMIC DNA]</scope>
    <source>
        <strain evidence="3 4">DSM 104006</strain>
    </source>
</reference>
<evidence type="ECO:0000313" key="4">
    <source>
        <dbReference type="Proteomes" id="UP000549616"/>
    </source>
</evidence>
<dbReference type="EMBL" id="JACCFK010000001">
    <property type="protein sequence ID" value="NYI89104.1"/>
    <property type="molecule type" value="Genomic_DNA"/>
</dbReference>
<dbReference type="GO" id="GO:0005975">
    <property type="term" value="P:carbohydrate metabolic process"/>
    <property type="evidence" value="ECO:0007669"/>
    <property type="project" value="InterPro"/>
</dbReference>
<evidence type="ECO:0000259" key="2">
    <source>
        <dbReference type="PROSITE" id="PS51677"/>
    </source>
</evidence>
<keyword evidence="4" id="KW-1185">Reference proteome</keyword>
<feature type="region of interest" description="Disordered" evidence="1">
    <location>
        <begin position="1"/>
        <end position="22"/>
    </location>
</feature>
<dbReference type="Pfam" id="PF01522">
    <property type="entry name" value="Polysacc_deac_1"/>
    <property type="match status" value="1"/>
</dbReference>
<dbReference type="PANTHER" id="PTHR43123">
    <property type="entry name" value="POLYSACCHARIDE DEACETYLASE-RELATED"/>
    <property type="match status" value="1"/>
</dbReference>
<name>A0A853B2S3_9PSEU</name>
<dbReference type="AlphaFoldDB" id="A0A853B2S3"/>
<dbReference type="CDD" id="cd10977">
    <property type="entry name" value="CE4_PuuE_SpCDA1"/>
    <property type="match status" value="1"/>
</dbReference>
<dbReference type="PROSITE" id="PS51677">
    <property type="entry name" value="NODB"/>
    <property type="match status" value="1"/>
</dbReference>
<dbReference type="InterPro" id="IPR002509">
    <property type="entry name" value="NODB_dom"/>
</dbReference>
<feature type="domain" description="NodB homology" evidence="2">
    <location>
        <begin position="70"/>
        <end position="286"/>
    </location>
</feature>
<proteinExistence type="predicted"/>
<organism evidence="3 4">
    <name type="scientific">Amycolatopsis endophytica</name>
    <dbReference type="NCBI Taxonomy" id="860233"/>
    <lineage>
        <taxon>Bacteria</taxon>
        <taxon>Bacillati</taxon>
        <taxon>Actinomycetota</taxon>
        <taxon>Actinomycetes</taxon>
        <taxon>Pseudonocardiales</taxon>
        <taxon>Pseudonocardiaceae</taxon>
        <taxon>Amycolatopsis</taxon>
    </lineage>
</organism>
<dbReference type="Gene3D" id="3.20.20.370">
    <property type="entry name" value="Glycoside hydrolase/deacetylase"/>
    <property type="match status" value="1"/>
</dbReference>
<dbReference type="RefSeq" id="WP_179773303.1">
    <property type="nucleotide sequence ID" value="NZ_JACCFK010000001.1"/>
</dbReference>
<feature type="compositionally biased region" description="Basic and acidic residues" evidence="1">
    <location>
        <begin position="1"/>
        <end position="12"/>
    </location>
</feature>
<dbReference type="NCBIfam" id="TIGR03212">
    <property type="entry name" value="uraD_N-term-dom"/>
    <property type="match status" value="1"/>
</dbReference>
<dbReference type="GO" id="GO:0016810">
    <property type="term" value="F:hydrolase activity, acting on carbon-nitrogen (but not peptide) bonds"/>
    <property type="evidence" value="ECO:0007669"/>
    <property type="project" value="InterPro"/>
</dbReference>
<dbReference type="InterPro" id="IPR017625">
    <property type="entry name" value="PuuE"/>
</dbReference>
<dbReference type="PANTHER" id="PTHR43123:SF1">
    <property type="entry name" value="POLYSACCHARIDE DEACETYLASE-RELATED"/>
    <property type="match status" value="1"/>
</dbReference>
<dbReference type="InterPro" id="IPR011330">
    <property type="entry name" value="Glyco_hydro/deAcase_b/a-brl"/>
</dbReference>
<protein>
    <submittedName>
        <fullName evidence="3">Putative urate catabolism protein</fullName>
    </submittedName>
</protein>